<keyword evidence="1" id="KW-1133">Transmembrane helix</keyword>
<organism evidence="2 3">
    <name type="scientific">Pseudarthrobacter phenanthrenivorans</name>
    <name type="common">Arthrobacter phenanthrenivorans</name>
    <dbReference type="NCBI Taxonomy" id="361575"/>
    <lineage>
        <taxon>Bacteria</taxon>
        <taxon>Bacillati</taxon>
        <taxon>Actinomycetota</taxon>
        <taxon>Actinomycetes</taxon>
        <taxon>Micrococcales</taxon>
        <taxon>Micrococcaceae</taxon>
        <taxon>Pseudarthrobacter</taxon>
    </lineage>
</organism>
<accession>A0A3B0G494</accession>
<keyword evidence="1" id="KW-0472">Membrane</keyword>
<evidence type="ECO:0000313" key="3">
    <source>
        <dbReference type="Proteomes" id="UP000273159"/>
    </source>
</evidence>
<feature type="transmembrane region" description="Helical" evidence="1">
    <location>
        <begin position="199"/>
        <end position="217"/>
    </location>
</feature>
<proteinExistence type="predicted"/>
<gene>
    <name evidence="2" type="ORF">D7Z96_02250</name>
</gene>
<evidence type="ECO:0000256" key="1">
    <source>
        <dbReference type="SAM" id="Phobius"/>
    </source>
</evidence>
<comment type="caution">
    <text evidence="2">The sequence shown here is derived from an EMBL/GenBank/DDBJ whole genome shotgun (WGS) entry which is preliminary data.</text>
</comment>
<dbReference type="Proteomes" id="UP000273159">
    <property type="component" value="Unassembled WGS sequence"/>
</dbReference>
<dbReference type="RefSeq" id="WP_120691401.1">
    <property type="nucleotide sequence ID" value="NZ_RBNH01000002.1"/>
</dbReference>
<feature type="transmembrane region" description="Helical" evidence="1">
    <location>
        <begin position="250"/>
        <end position="274"/>
    </location>
</feature>
<sequence>MRTFVSAAATVLAVLLAAVAVPAIWLDRNIVQEQGFVELAAPLGKNSEFQQQLAVAAVGTIDTSAVPGFLSDLVQPVLEDAASSLTGLPEYPAAWEETLLKSHRLSFATPGTDDGGASSASSLTLDVAPLVALGAGEISRTTRLPLDPPDQTLINVGQPEHKEWTERLSTYAPGGYLLAGGSAVALLLALVAARRRWTVLAGAGAGALLLAAGWAFGSQVASSAVVSADSGNEVANMFRDEFVAASAADFQAWTVAAALAGAVLLLLGLAAGLFSRKRARATR</sequence>
<keyword evidence="1" id="KW-0812">Transmembrane</keyword>
<reference evidence="2 3" key="1">
    <citation type="submission" date="2018-10" db="EMBL/GenBank/DDBJ databases">
        <title>Genome-guide identification and characterization of bacteria that degrade polycyclic aromatic hydrocarbons and resist hexavalent chromium simultaneously.</title>
        <authorList>
            <person name="Feng H."/>
        </authorList>
    </citation>
    <scope>NUCLEOTIDE SEQUENCE [LARGE SCALE GENOMIC DNA]</scope>
    <source>
        <strain evidence="2 3">J015</strain>
    </source>
</reference>
<feature type="transmembrane region" description="Helical" evidence="1">
    <location>
        <begin position="174"/>
        <end position="192"/>
    </location>
</feature>
<dbReference type="AlphaFoldDB" id="A0A3B0G494"/>
<name>A0A3B0G494_PSEPS</name>
<evidence type="ECO:0000313" key="2">
    <source>
        <dbReference type="EMBL" id="RKO26629.1"/>
    </source>
</evidence>
<reference evidence="3" key="2">
    <citation type="submission" date="2018-10" db="EMBL/GenBank/DDBJ databases">
        <authorList>
            <person name="Wang Y."/>
            <person name="Wang J."/>
            <person name="Yang X."/>
            <person name="Wang Z."/>
            <person name="Huang Y."/>
        </authorList>
    </citation>
    <scope>NUCLEOTIDE SEQUENCE [LARGE SCALE GENOMIC DNA]</scope>
    <source>
        <strain evidence="3">J015</strain>
    </source>
</reference>
<dbReference type="EMBL" id="RBNH01000002">
    <property type="protein sequence ID" value="RKO26629.1"/>
    <property type="molecule type" value="Genomic_DNA"/>
</dbReference>
<protein>
    <submittedName>
        <fullName evidence="2">Uncharacterized protein</fullName>
    </submittedName>
</protein>